<evidence type="ECO:0000256" key="1">
    <source>
        <dbReference type="ARBA" id="ARBA00002356"/>
    </source>
</evidence>
<dbReference type="PROSITE" id="PS00156">
    <property type="entry name" value="OMPDECASE"/>
    <property type="match status" value="1"/>
</dbReference>
<dbReference type="FunFam" id="3.20.20.70:FF:000015">
    <property type="entry name" value="Orotidine 5'-phosphate decarboxylase"/>
    <property type="match status" value="1"/>
</dbReference>
<evidence type="ECO:0000256" key="3">
    <source>
        <dbReference type="ARBA" id="ARBA00011738"/>
    </source>
</evidence>
<dbReference type="UniPathway" id="UPA00070">
    <property type="reaction ID" value="UER00120"/>
</dbReference>
<dbReference type="RefSeq" id="WP_004915255.1">
    <property type="nucleotide sequence ID" value="NZ_MPLS01000002.1"/>
</dbReference>
<feature type="binding site" evidence="9 11">
    <location>
        <position position="11"/>
    </location>
    <ligand>
        <name>substrate</name>
    </ligand>
</feature>
<feature type="binding site" evidence="9 11">
    <location>
        <position position="210"/>
    </location>
    <ligand>
        <name>substrate</name>
    </ligand>
</feature>
<evidence type="ECO:0000256" key="4">
    <source>
        <dbReference type="ARBA" id="ARBA00022793"/>
    </source>
</evidence>
<dbReference type="InterPro" id="IPR018089">
    <property type="entry name" value="OMPdecase_AS"/>
</dbReference>
<evidence type="ECO:0000256" key="9">
    <source>
        <dbReference type="HAMAP-Rule" id="MF_01200"/>
    </source>
</evidence>
<dbReference type="InterPro" id="IPR047596">
    <property type="entry name" value="OMPdecase_bac"/>
</dbReference>
<dbReference type="NCBIfam" id="TIGR01740">
    <property type="entry name" value="pyrF"/>
    <property type="match status" value="1"/>
</dbReference>
<dbReference type="eggNOG" id="COG0284">
    <property type="taxonomic scope" value="Bacteria"/>
</dbReference>
<evidence type="ECO:0000313" key="15">
    <source>
        <dbReference type="Proteomes" id="UP000192288"/>
    </source>
</evidence>
<feature type="binding site" evidence="9 11">
    <location>
        <position position="209"/>
    </location>
    <ligand>
        <name>substrate</name>
    </ligand>
</feature>
<keyword evidence="6 9" id="KW-0456">Lyase</keyword>
<dbReference type="InterPro" id="IPR011060">
    <property type="entry name" value="RibuloseP-bd_barrel"/>
</dbReference>
<dbReference type="SMART" id="SM00934">
    <property type="entry name" value="OMPdecase"/>
    <property type="match status" value="1"/>
</dbReference>
<sequence>MINRPVFIALDFPDGKTALNFLEPFKKLDQKPAIKVGMELFYAEGPDFVRDLRQKGFDIFLDLKLYDIPNTVGHAVANIAKLDVQYLTLHAAGGAKMMTAAVANKGHNLKILAVTQLTSFSEADVQEISQSTVTLAESVLHLAKMADNAGVDGTISSPLEAGMIQANTQSDFLTITPGIRLAGDDANDQMRVTTPVKAKQLGATGLVVGRSITKASDPVAAYQQVLKEWSL</sequence>
<dbReference type="NCBIfam" id="NF001273">
    <property type="entry name" value="PRK00230.1"/>
    <property type="match status" value="1"/>
</dbReference>
<keyword evidence="5 9" id="KW-0665">Pyrimidine biosynthesis</keyword>
<evidence type="ECO:0000256" key="10">
    <source>
        <dbReference type="PIRSR" id="PIRSR614732-1"/>
    </source>
</evidence>
<comment type="subunit">
    <text evidence="3 9">Homodimer.</text>
</comment>
<dbReference type="SUPFAM" id="SSF51366">
    <property type="entry name" value="Ribulose-phoshate binding barrel"/>
    <property type="match status" value="1"/>
</dbReference>
<protein>
    <recommendedName>
        <fullName evidence="9">Orotidine 5'-phosphate decarboxylase</fullName>
        <ecNumber evidence="9">4.1.1.23</ecNumber>
    </recommendedName>
    <alternativeName>
        <fullName evidence="9">OMP decarboxylase</fullName>
        <shortName evidence="9">OMPDCase</shortName>
        <shortName evidence="9">OMPdecase</shortName>
    </alternativeName>
</protein>
<comment type="pathway">
    <text evidence="2 9 12">Pyrimidine metabolism; UMP biosynthesis via de novo pathway; UMP from orotate: step 2/2.</text>
</comment>
<keyword evidence="4 9" id="KW-0210">Decarboxylase</keyword>
<dbReference type="EC" id="4.1.1.23" evidence="9"/>
<comment type="catalytic activity">
    <reaction evidence="7 9 12">
        <text>orotidine 5'-phosphate + H(+) = UMP + CO2</text>
        <dbReference type="Rhea" id="RHEA:11596"/>
        <dbReference type="ChEBI" id="CHEBI:15378"/>
        <dbReference type="ChEBI" id="CHEBI:16526"/>
        <dbReference type="ChEBI" id="CHEBI:57538"/>
        <dbReference type="ChEBI" id="CHEBI:57865"/>
        <dbReference type="EC" id="4.1.1.23"/>
    </reaction>
</comment>
<feature type="binding site" evidence="9">
    <location>
        <begin position="62"/>
        <end position="71"/>
    </location>
    <ligand>
        <name>substrate</name>
    </ligand>
</feature>
<comment type="similarity">
    <text evidence="8 9">Belongs to the OMP decarboxylase family. Type 1 subfamily.</text>
</comment>
<comment type="caution">
    <text evidence="14">The sequence shown here is derived from an EMBL/GenBank/DDBJ whole genome shotgun (WGS) entry which is preliminary data.</text>
</comment>
<dbReference type="GO" id="GO:0005829">
    <property type="term" value="C:cytosol"/>
    <property type="evidence" value="ECO:0007669"/>
    <property type="project" value="TreeGrafter"/>
</dbReference>
<dbReference type="Gene3D" id="3.20.20.70">
    <property type="entry name" value="Aldolase class I"/>
    <property type="match status" value="1"/>
</dbReference>
<dbReference type="GO" id="GO:0006207">
    <property type="term" value="P:'de novo' pyrimidine nucleobase biosynthetic process"/>
    <property type="evidence" value="ECO:0007669"/>
    <property type="project" value="InterPro"/>
</dbReference>
<evidence type="ECO:0000259" key="13">
    <source>
        <dbReference type="SMART" id="SM00934"/>
    </source>
</evidence>
<dbReference type="AlphaFoldDB" id="A0A1X0VG16"/>
<dbReference type="EMBL" id="MPLS01000002">
    <property type="protein sequence ID" value="ORI98643.1"/>
    <property type="molecule type" value="Genomic_DNA"/>
</dbReference>
<feature type="active site" description="For OMPdecase activity" evidence="10">
    <location>
        <position position="67"/>
    </location>
</feature>
<evidence type="ECO:0000256" key="6">
    <source>
        <dbReference type="ARBA" id="ARBA00023239"/>
    </source>
</evidence>
<reference evidence="14 15" key="1">
    <citation type="journal article" date="2017" name="Front. Microbiol.">
        <title>Genomic Characterization of Dairy Associated Leuconostoc Species and Diversity of Leuconostocs in Undefined Mixed Mesophilic Starter Cultures.</title>
        <authorList>
            <person name="Frantzen C.A."/>
            <person name="Kot W."/>
            <person name="Pedersen T.B."/>
            <person name="Ardo Y.M."/>
            <person name="Broadbent J.R."/>
            <person name="Neve H."/>
            <person name="Hansen L.H."/>
            <person name="Dal Bello F."/>
            <person name="Ostlie H.M."/>
            <person name="Kleppen H.P."/>
            <person name="Vogensen F.K."/>
            <person name="Holo H."/>
        </authorList>
    </citation>
    <scope>NUCLEOTIDE SEQUENCE [LARGE SCALE GENOMIC DNA]</scope>
    <source>
        <strain evidence="14 15">LMGCF08</strain>
    </source>
</reference>
<feature type="binding site" evidence="9 11">
    <location>
        <position position="118"/>
    </location>
    <ligand>
        <name>substrate</name>
    </ligand>
</feature>
<evidence type="ECO:0000256" key="2">
    <source>
        <dbReference type="ARBA" id="ARBA00004861"/>
    </source>
</evidence>
<evidence type="ECO:0000256" key="11">
    <source>
        <dbReference type="PIRSR" id="PIRSR614732-2"/>
    </source>
</evidence>
<evidence type="ECO:0000313" key="14">
    <source>
        <dbReference type="EMBL" id="ORI98643.1"/>
    </source>
</evidence>
<organism evidence="14 15">
    <name type="scientific">Leuconostoc pseudomesenteroides</name>
    <dbReference type="NCBI Taxonomy" id="33968"/>
    <lineage>
        <taxon>Bacteria</taxon>
        <taxon>Bacillati</taxon>
        <taxon>Bacillota</taxon>
        <taxon>Bacilli</taxon>
        <taxon>Lactobacillales</taxon>
        <taxon>Lactobacillaceae</taxon>
        <taxon>Leuconostoc</taxon>
    </lineage>
</organism>
<evidence type="ECO:0000256" key="8">
    <source>
        <dbReference type="ARBA" id="ARBA00061012"/>
    </source>
</evidence>
<dbReference type="PANTHER" id="PTHR32119">
    <property type="entry name" value="OROTIDINE 5'-PHOSPHATE DECARBOXYLASE"/>
    <property type="match status" value="1"/>
</dbReference>
<dbReference type="InterPro" id="IPR013785">
    <property type="entry name" value="Aldolase_TIM"/>
</dbReference>
<feature type="binding site" evidence="9 11">
    <location>
        <position position="180"/>
    </location>
    <ligand>
        <name>substrate</name>
    </ligand>
</feature>
<feature type="binding site" evidence="9 11">
    <location>
        <position position="189"/>
    </location>
    <ligand>
        <name>substrate</name>
    </ligand>
</feature>
<feature type="active site" description="Proton donor" evidence="9">
    <location>
        <position position="64"/>
    </location>
</feature>
<dbReference type="PANTHER" id="PTHR32119:SF2">
    <property type="entry name" value="OROTIDINE 5'-PHOSPHATE DECARBOXYLASE"/>
    <property type="match status" value="1"/>
</dbReference>
<feature type="active site" description="For OMPdecase activity" evidence="10">
    <location>
        <position position="64"/>
    </location>
</feature>
<gene>
    <name evidence="9" type="primary">pyrF</name>
    <name evidence="14" type="ORF">BMR96_01145</name>
</gene>
<feature type="binding site" evidence="9 11">
    <location>
        <position position="35"/>
    </location>
    <ligand>
        <name>substrate</name>
    </ligand>
</feature>
<evidence type="ECO:0000256" key="7">
    <source>
        <dbReference type="ARBA" id="ARBA00049157"/>
    </source>
</evidence>
<dbReference type="HAMAP" id="MF_01200_B">
    <property type="entry name" value="OMPdecase_type1_B"/>
    <property type="match status" value="1"/>
</dbReference>
<proteinExistence type="inferred from homology"/>
<comment type="function">
    <text evidence="1 9">Catalyzes the decarboxylation of orotidine 5'-monophosphate (OMP) to uridine 5'-monophosphate (UMP).</text>
</comment>
<name>A0A1X0VG16_LEUPS</name>
<feature type="active site" description="For OMPdecase activity" evidence="10">
    <location>
        <position position="62"/>
    </location>
</feature>
<dbReference type="STRING" id="33968.BMS77_02680"/>
<dbReference type="InterPro" id="IPR014732">
    <property type="entry name" value="OMPdecase"/>
</dbReference>
<dbReference type="Proteomes" id="UP000192288">
    <property type="component" value="Unassembled WGS sequence"/>
</dbReference>
<evidence type="ECO:0000256" key="5">
    <source>
        <dbReference type="ARBA" id="ARBA00022975"/>
    </source>
</evidence>
<dbReference type="CDD" id="cd04725">
    <property type="entry name" value="OMP_decarboxylase_like"/>
    <property type="match status" value="1"/>
</dbReference>
<dbReference type="InterPro" id="IPR001754">
    <property type="entry name" value="OMPdeCOase_dom"/>
</dbReference>
<evidence type="ECO:0000256" key="12">
    <source>
        <dbReference type="RuleBase" id="RU000512"/>
    </source>
</evidence>
<accession>A0A1X0VG16</accession>
<feature type="domain" description="Orotidine 5'-phosphate decarboxylase" evidence="13">
    <location>
        <begin position="5"/>
        <end position="225"/>
    </location>
</feature>
<dbReference type="Pfam" id="PF00215">
    <property type="entry name" value="OMPdecase"/>
    <property type="match status" value="1"/>
</dbReference>
<dbReference type="GO" id="GO:0004590">
    <property type="term" value="F:orotidine-5'-phosphate decarboxylase activity"/>
    <property type="evidence" value="ECO:0007669"/>
    <property type="project" value="UniProtKB-UniRule"/>
</dbReference>
<dbReference type="GO" id="GO:0044205">
    <property type="term" value="P:'de novo' UMP biosynthetic process"/>
    <property type="evidence" value="ECO:0007669"/>
    <property type="project" value="UniProtKB-UniRule"/>
</dbReference>